<comment type="caution">
    <text evidence="3">The sequence shown here is derived from an EMBL/GenBank/DDBJ whole genome shotgun (WGS) entry which is preliminary data.</text>
</comment>
<keyword evidence="4" id="KW-1185">Reference proteome</keyword>
<feature type="compositionally biased region" description="Pro residues" evidence="2">
    <location>
        <begin position="369"/>
        <end position="384"/>
    </location>
</feature>
<feature type="compositionally biased region" description="Low complexity" evidence="2">
    <location>
        <begin position="249"/>
        <end position="268"/>
    </location>
</feature>
<accession>D4AM09</accession>
<feature type="compositionally biased region" description="Polar residues" evidence="2">
    <location>
        <begin position="127"/>
        <end position="138"/>
    </location>
</feature>
<dbReference type="STRING" id="663331.D4AM09"/>
<dbReference type="eggNOG" id="ENOG502RNY3">
    <property type="taxonomic scope" value="Eukaryota"/>
</dbReference>
<dbReference type="EMBL" id="ABSU01000002">
    <property type="protein sequence ID" value="EFE36418.1"/>
    <property type="molecule type" value="Genomic_DNA"/>
</dbReference>
<dbReference type="RefSeq" id="XP_003017063.1">
    <property type="nucleotide sequence ID" value="XM_003017017.1"/>
</dbReference>
<evidence type="ECO:0000256" key="1">
    <source>
        <dbReference type="SAM" id="Coils"/>
    </source>
</evidence>
<dbReference type="KEGG" id="abe:ARB_05357"/>
<evidence type="ECO:0000313" key="4">
    <source>
        <dbReference type="Proteomes" id="UP000008866"/>
    </source>
</evidence>
<name>D4AM09_ARTBC</name>
<feature type="compositionally biased region" description="Low complexity" evidence="2">
    <location>
        <begin position="92"/>
        <end position="104"/>
    </location>
</feature>
<organism evidence="3 4">
    <name type="scientific">Arthroderma benhamiae (strain ATCC MYA-4681 / CBS 112371)</name>
    <name type="common">Trichophyton mentagrophytes</name>
    <dbReference type="NCBI Taxonomy" id="663331"/>
    <lineage>
        <taxon>Eukaryota</taxon>
        <taxon>Fungi</taxon>
        <taxon>Dikarya</taxon>
        <taxon>Ascomycota</taxon>
        <taxon>Pezizomycotina</taxon>
        <taxon>Eurotiomycetes</taxon>
        <taxon>Eurotiomycetidae</taxon>
        <taxon>Onygenales</taxon>
        <taxon>Arthrodermataceae</taxon>
        <taxon>Trichophyton</taxon>
    </lineage>
</organism>
<feature type="compositionally biased region" description="Low complexity" evidence="2">
    <location>
        <begin position="26"/>
        <end position="44"/>
    </location>
</feature>
<feature type="region of interest" description="Disordered" evidence="2">
    <location>
        <begin position="1"/>
        <end position="172"/>
    </location>
</feature>
<protein>
    <submittedName>
        <fullName evidence="3">Uncharacterized protein</fullName>
    </submittedName>
</protein>
<reference evidence="4" key="1">
    <citation type="journal article" date="2011" name="Genome Biol.">
        <title>Comparative and functional genomics provide insights into the pathogenicity of dermatophytic fungi.</title>
        <authorList>
            <person name="Burmester A."/>
            <person name="Shelest E."/>
            <person name="Gloeckner G."/>
            <person name="Heddergott C."/>
            <person name="Schindler S."/>
            <person name="Staib P."/>
            <person name="Heidel A."/>
            <person name="Felder M."/>
            <person name="Petzold A."/>
            <person name="Szafranski K."/>
            <person name="Feuermann M."/>
            <person name="Pedruzzi I."/>
            <person name="Priebe S."/>
            <person name="Groth M."/>
            <person name="Winkler R."/>
            <person name="Li W."/>
            <person name="Kniemeyer O."/>
            <person name="Schroeckh V."/>
            <person name="Hertweck C."/>
            <person name="Hube B."/>
            <person name="White T.C."/>
            <person name="Platzer M."/>
            <person name="Guthke R."/>
            <person name="Heitman J."/>
            <person name="Woestemeyer J."/>
            <person name="Zipfel P.F."/>
            <person name="Monod M."/>
            <person name="Brakhage A.A."/>
        </authorList>
    </citation>
    <scope>NUCLEOTIDE SEQUENCE [LARGE SCALE GENOMIC DNA]</scope>
    <source>
        <strain evidence="4">ATCC MYA-4681 / CBS 112371</strain>
    </source>
</reference>
<sequence length="443" mass="47227">MSQEAPDEPPTKRQKFTPIPEPEPMASAEDIAVAEAAAAAAAAAQGLHRHTSGSQLQVRQQQQQQQKHAQEPVPRPTIVDVESGNREEMLQSDVSSSSDSSLSDGDADIPYSMTNNPHPTVEAPLSVTASTPNGSQNILPAPTSEKPDVRVKTPSTPVPASVIFPAQDPLPGAMPPRGSSATNGLEMQPFISQGGNLLLNPALRVCAGGGPLNNTLETNMTPPDPDHIVLGHAHPTPSKLGNKRASIVPRTPRTPNTPSSATPSNPTAIRPLPLHEHSFNPHRNTINGNASNDIRSNVHNGARGHDNINPNHNQTQSHNQSQSHNHSHNVNHMNSPQPNANQAAGNNGTQSANNLPVSPAQTNPSSVAPSPPNPPSNKPLPPPSTKSQPHRTNPFPHHCYFNIPEKLNGSNLTEVLKAIQEMEAVRAKLRERAAFLEQLGDTW</sequence>
<feature type="compositionally biased region" description="Low complexity" evidence="2">
    <location>
        <begin position="55"/>
        <end position="67"/>
    </location>
</feature>
<feature type="coiled-coil region" evidence="1">
    <location>
        <begin position="412"/>
        <end position="439"/>
    </location>
</feature>
<gene>
    <name evidence="3" type="ORF">ARB_05357</name>
</gene>
<feature type="compositionally biased region" description="Low complexity" evidence="2">
    <location>
        <begin position="309"/>
        <end position="354"/>
    </location>
</feature>
<dbReference type="OMA" id="HCYFNIP"/>
<keyword evidence="1" id="KW-0175">Coiled coil</keyword>
<dbReference type="Proteomes" id="UP000008866">
    <property type="component" value="Unassembled WGS sequence"/>
</dbReference>
<evidence type="ECO:0000313" key="3">
    <source>
        <dbReference type="EMBL" id="EFE36418.1"/>
    </source>
</evidence>
<evidence type="ECO:0000256" key="2">
    <source>
        <dbReference type="SAM" id="MobiDB-lite"/>
    </source>
</evidence>
<feature type="region of interest" description="Disordered" evidence="2">
    <location>
        <begin position="225"/>
        <end position="395"/>
    </location>
</feature>
<dbReference type="HOGENOM" id="CLU_618168_0_0_1"/>
<proteinExistence type="predicted"/>
<feature type="compositionally biased region" description="Polar residues" evidence="2">
    <location>
        <begin position="281"/>
        <end position="299"/>
    </location>
</feature>
<dbReference type="AlphaFoldDB" id="D4AM09"/>
<dbReference type="GeneID" id="9526865"/>